<feature type="signal peptide" evidence="8">
    <location>
        <begin position="1"/>
        <end position="35"/>
    </location>
</feature>
<dbReference type="InterPro" id="IPR039426">
    <property type="entry name" value="TonB-dep_rcpt-like"/>
</dbReference>
<dbReference type="Pfam" id="PF13620">
    <property type="entry name" value="CarboxypepD_reg"/>
    <property type="match status" value="1"/>
</dbReference>
<dbReference type="Pfam" id="PF25183">
    <property type="entry name" value="OMP_b-brl_4"/>
    <property type="match status" value="1"/>
</dbReference>
<dbReference type="PANTHER" id="PTHR30069:SF29">
    <property type="entry name" value="HEMOGLOBIN AND HEMOGLOBIN-HAPTOGLOBIN-BINDING PROTEIN 1-RELATED"/>
    <property type="match status" value="1"/>
</dbReference>
<dbReference type="InterPro" id="IPR036942">
    <property type="entry name" value="Beta-barrel_TonB_sf"/>
</dbReference>
<keyword evidence="3" id="KW-1134">Transmembrane beta strand</keyword>
<dbReference type="Gene3D" id="2.60.40.1120">
    <property type="entry name" value="Carboxypeptidase-like, regulatory domain"/>
    <property type="match status" value="1"/>
</dbReference>
<sequence length="1288" mass="137375">MALLSFRNTCSRPAWRFALAAALLLPPLHSVSLLAQTGQGALSGVIKDGHGAAIPGVQLTIVGDETGVRLTTRSDQSGVFSVRSLNPGSYTMTVNGTGFENEIVHNIVVSADQTATVNPVLKVGSVNETVTVTEDALQVATTSPDVATTVDHQIVEALPYPDRSSLGAALLVPGVTGDPSVPGGVFGENPVITTGPVVPGASISIAGAPPGTGSILVDGSDVTQASYARTGLNLSNEVVQETTVITSGLSARYGRTGGGVIVQATRSGTNAYHGRITWRHTDPFFNAFPLGNTAPNAQHENYYGFYIGGPVRIPGLYNGRDRTFFYAAGEPARIQNAQSYRGSFNTPEDLTGYLHDSLTLLDPTVLKTSGYAAALNAARIGGIYINSTANAQGFPISTLGSAHTQATGPHGVDDVSNQLAANPFAKYVLSLLPTPSNPGPYVTFDHADGTYDNSGNNANYKRGVSDVDNRWSFRIDHQFNNSNQIYVRYADVPISGPRFFALSQSSPINQVPTDVIATNDLAIGYTHTFSSSLVGVLRYSFLRVNEKRTPPAGALTEDFGAKYGLTPAAAGVGFPALGTLGTSTLQLGASTPYTDVDQNFIGGGDFTWTHGSHLFQFGVDLRWIQSNEYDYSKTYGGAYNFSQTLTNTTGTSAGTGGNAEATFILGEINTYSAAPTNVPGYYRWHYNAGYFQDDWRVTPHMTLNLGLRYEVETPRTEKYNNQGTILLNQNITVGTLNSPAAFCFSGTCGLGRNLWPTNWHGFEPRIGLEYAPTPHLSARAAYGMMRLPLTGYENLPDPNFNISAQQVTYNVGSVNAPNITDYITNGVGPLTGAYAALNAQRGTAISTAQGFTPTYIQQTSAVPYMQNYNVTLQYELHNTLLEGTYQGLHGVHLVGSFAGAINVPSLNTIDNAISQHQNLAASSTNTYGIVTPGTSSLVSETNLQRLNPYQNFFNQSITESYARRGTNEYNALYLKAIERIGHNLTALVYYSWSKSMDNVPDTNAGSLGNFGTTAPQDPSNAFGEWAVSSYDQPSRLKVGYNANLPFGKGERFDLHHTLLNQIVGNISTAGIATVASGYPNFVIFGNSSGANGNFVSFTPNGTNGCTTKNFCSSAALPSGYVLRPNLIPGVPLINPHWKDNPFGLNGGTFTPYLNAAAFGCTVNSTGTPVSCTPPGTVGAPTLGNAPRTLTGARSPREFLFDMRVKKGFYIKERYQLNLIGTFNNVFNHPVYFAANSTANDPLTSGETYTVNGTTPIITPTPAATTFGKLNPNTANLSRVIRIGAEFVF</sequence>
<dbReference type="OrthoDB" id="97893at2"/>
<keyword evidence="6" id="KW-0472">Membrane</keyword>
<feature type="chain" id="PRO_5009294654" evidence="8">
    <location>
        <begin position="36"/>
        <end position="1288"/>
    </location>
</feature>
<reference evidence="10 11" key="1">
    <citation type="submission" date="2016-10" db="EMBL/GenBank/DDBJ databases">
        <authorList>
            <person name="de Groot N.N."/>
        </authorList>
    </citation>
    <scope>NUCLEOTIDE SEQUENCE [LARGE SCALE GENOMIC DNA]</scope>
    <source>
        <strain evidence="10 11">DSM 22489</strain>
    </source>
</reference>
<dbReference type="GO" id="GO:0009279">
    <property type="term" value="C:cell outer membrane"/>
    <property type="evidence" value="ECO:0007669"/>
    <property type="project" value="UniProtKB-SubCell"/>
</dbReference>
<feature type="domain" description="TonB-dependent transporter Oar-like beta-barrel" evidence="9">
    <location>
        <begin position="265"/>
        <end position="1272"/>
    </location>
</feature>
<keyword evidence="10" id="KW-0645">Protease</keyword>
<organism evidence="10 11">
    <name type="scientific">Bryocella elongata</name>
    <dbReference type="NCBI Taxonomy" id="863522"/>
    <lineage>
        <taxon>Bacteria</taxon>
        <taxon>Pseudomonadati</taxon>
        <taxon>Acidobacteriota</taxon>
        <taxon>Terriglobia</taxon>
        <taxon>Terriglobales</taxon>
        <taxon>Acidobacteriaceae</taxon>
        <taxon>Bryocella</taxon>
    </lineage>
</organism>
<dbReference type="GO" id="GO:0015344">
    <property type="term" value="F:siderophore uptake transmembrane transporter activity"/>
    <property type="evidence" value="ECO:0007669"/>
    <property type="project" value="TreeGrafter"/>
</dbReference>
<dbReference type="GO" id="GO:0044718">
    <property type="term" value="P:siderophore transmembrane transport"/>
    <property type="evidence" value="ECO:0007669"/>
    <property type="project" value="TreeGrafter"/>
</dbReference>
<evidence type="ECO:0000313" key="11">
    <source>
        <dbReference type="Proteomes" id="UP000236728"/>
    </source>
</evidence>
<name>A0A1H6CB21_9BACT</name>
<evidence type="ECO:0000259" key="9">
    <source>
        <dbReference type="Pfam" id="PF25183"/>
    </source>
</evidence>
<evidence type="ECO:0000256" key="3">
    <source>
        <dbReference type="ARBA" id="ARBA00022452"/>
    </source>
</evidence>
<evidence type="ECO:0000256" key="2">
    <source>
        <dbReference type="ARBA" id="ARBA00022448"/>
    </source>
</evidence>
<keyword evidence="5 8" id="KW-0732">Signal</keyword>
<keyword evidence="11" id="KW-1185">Reference proteome</keyword>
<dbReference type="Proteomes" id="UP000236728">
    <property type="component" value="Unassembled WGS sequence"/>
</dbReference>
<dbReference type="GO" id="GO:0030246">
    <property type="term" value="F:carbohydrate binding"/>
    <property type="evidence" value="ECO:0007669"/>
    <property type="project" value="InterPro"/>
</dbReference>
<dbReference type="SUPFAM" id="SSF56935">
    <property type="entry name" value="Porins"/>
    <property type="match status" value="1"/>
</dbReference>
<keyword evidence="10" id="KW-0378">Hydrolase</keyword>
<keyword evidence="4" id="KW-0812">Transmembrane</keyword>
<dbReference type="InterPro" id="IPR013784">
    <property type="entry name" value="Carb-bd-like_fold"/>
</dbReference>
<gene>
    <name evidence="10" type="ORF">SAMN05421819_4408</name>
</gene>
<dbReference type="EMBL" id="FNVA01000009">
    <property type="protein sequence ID" value="SEG70092.1"/>
    <property type="molecule type" value="Genomic_DNA"/>
</dbReference>
<evidence type="ECO:0000256" key="1">
    <source>
        <dbReference type="ARBA" id="ARBA00004571"/>
    </source>
</evidence>
<evidence type="ECO:0000256" key="7">
    <source>
        <dbReference type="ARBA" id="ARBA00023237"/>
    </source>
</evidence>
<evidence type="ECO:0000256" key="4">
    <source>
        <dbReference type="ARBA" id="ARBA00022692"/>
    </source>
</evidence>
<dbReference type="SUPFAM" id="SSF49452">
    <property type="entry name" value="Starch-binding domain-like"/>
    <property type="match status" value="1"/>
</dbReference>
<protein>
    <submittedName>
        <fullName evidence="10">Carboxypeptidase regulatory-like domain-containing protein</fullName>
    </submittedName>
</protein>
<accession>A0A1H6CB21</accession>
<keyword evidence="2" id="KW-0813">Transport</keyword>
<dbReference type="Gene3D" id="2.40.170.20">
    <property type="entry name" value="TonB-dependent receptor, beta-barrel domain"/>
    <property type="match status" value="1"/>
</dbReference>
<comment type="subcellular location">
    <subcellularLocation>
        <location evidence="1">Cell outer membrane</location>
        <topology evidence="1">Multi-pass membrane protein</topology>
    </subcellularLocation>
</comment>
<evidence type="ECO:0000313" key="10">
    <source>
        <dbReference type="EMBL" id="SEG70092.1"/>
    </source>
</evidence>
<evidence type="ECO:0000256" key="8">
    <source>
        <dbReference type="SAM" id="SignalP"/>
    </source>
</evidence>
<dbReference type="RefSeq" id="WP_103935237.1">
    <property type="nucleotide sequence ID" value="NZ_FNVA01000009.1"/>
</dbReference>
<dbReference type="GO" id="GO:0004180">
    <property type="term" value="F:carboxypeptidase activity"/>
    <property type="evidence" value="ECO:0007669"/>
    <property type="project" value="UniProtKB-KW"/>
</dbReference>
<dbReference type="InterPro" id="IPR057601">
    <property type="entry name" value="Oar-like_b-barrel"/>
</dbReference>
<keyword evidence="10" id="KW-0121">Carboxypeptidase</keyword>
<keyword evidence="7" id="KW-0998">Cell outer membrane</keyword>
<evidence type="ECO:0000256" key="5">
    <source>
        <dbReference type="ARBA" id="ARBA00022729"/>
    </source>
</evidence>
<evidence type="ECO:0000256" key="6">
    <source>
        <dbReference type="ARBA" id="ARBA00023136"/>
    </source>
</evidence>
<dbReference type="PANTHER" id="PTHR30069">
    <property type="entry name" value="TONB-DEPENDENT OUTER MEMBRANE RECEPTOR"/>
    <property type="match status" value="1"/>
</dbReference>
<proteinExistence type="predicted"/>